<dbReference type="PROSITE" id="PS50850">
    <property type="entry name" value="MFS"/>
    <property type="match status" value="1"/>
</dbReference>
<protein>
    <submittedName>
        <fullName evidence="9">MFS transporter</fullName>
    </submittedName>
</protein>
<dbReference type="GO" id="GO:0005886">
    <property type="term" value="C:plasma membrane"/>
    <property type="evidence" value="ECO:0007669"/>
    <property type="project" value="UniProtKB-SubCell"/>
</dbReference>
<feature type="transmembrane region" description="Helical" evidence="7">
    <location>
        <begin position="190"/>
        <end position="209"/>
    </location>
</feature>
<evidence type="ECO:0000256" key="7">
    <source>
        <dbReference type="SAM" id="Phobius"/>
    </source>
</evidence>
<feature type="transmembrane region" description="Helical" evidence="7">
    <location>
        <begin position="379"/>
        <end position="397"/>
    </location>
</feature>
<feature type="domain" description="Major facilitator superfamily (MFS) profile" evidence="8">
    <location>
        <begin position="20"/>
        <end position="435"/>
    </location>
</feature>
<dbReference type="AlphaFoldDB" id="A0A402A1L0"/>
<evidence type="ECO:0000256" key="2">
    <source>
        <dbReference type="ARBA" id="ARBA00022448"/>
    </source>
</evidence>
<dbReference type="CDD" id="cd06173">
    <property type="entry name" value="MFS_MefA_like"/>
    <property type="match status" value="1"/>
</dbReference>
<evidence type="ECO:0000256" key="3">
    <source>
        <dbReference type="ARBA" id="ARBA00022475"/>
    </source>
</evidence>
<accession>A0A402A1L0</accession>
<dbReference type="Gene3D" id="1.20.1250.20">
    <property type="entry name" value="MFS general substrate transporter like domains"/>
    <property type="match status" value="1"/>
</dbReference>
<evidence type="ECO:0000256" key="6">
    <source>
        <dbReference type="ARBA" id="ARBA00023136"/>
    </source>
</evidence>
<evidence type="ECO:0000259" key="8">
    <source>
        <dbReference type="PROSITE" id="PS50850"/>
    </source>
</evidence>
<gene>
    <name evidence="9" type="ORF">KTT_28010</name>
</gene>
<feature type="transmembrane region" description="Helical" evidence="7">
    <location>
        <begin position="409"/>
        <end position="429"/>
    </location>
</feature>
<keyword evidence="10" id="KW-1185">Reference proteome</keyword>
<feature type="transmembrane region" description="Helical" evidence="7">
    <location>
        <begin position="308"/>
        <end position="326"/>
    </location>
</feature>
<dbReference type="PANTHER" id="PTHR43266">
    <property type="entry name" value="MACROLIDE-EFFLUX PROTEIN"/>
    <property type="match status" value="1"/>
</dbReference>
<keyword evidence="3" id="KW-1003">Cell membrane</keyword>
<dbReference type="RefSeq" id="WP_126580520.1">
    <property type="nucleotide sequence ID" value="NZ_BIFR01000001.1"/>
</dbReference>
<feature type="transmembrane region" description="Helical" evidence="7">
    <location>
        <begin position="244"/>
        <end position="265"/>
    </location>
</feature>
<dbReference type="EMBL" id="BIFR01000001">
    <property type="protein sequence ID" value="GCE12942.1"/>
    <property type="molecule type" value="Genomic_DNA"/>
</dbReference>
<keyword evidence="6 7" id="KW-0472">Membrane</keyword>
<dbReference type="PANTHER" id="PTHR43266:SF2">
    <property type="entry name" value="MAJOR FACILITATOR SUPERFAMILY (MFS) PROFILE DOMAIN-CONTAINING PROTEIN"/>
    <property type="match status" value="1"/>
</dbReference>
<keyword evidence="4 7" id="KW-0812">Transmembrane</keyword>
<organism evidence="9 10">
    <name type="scientific">Tengunoibacter tsumagoiensis</name>
    <dbReference type="NCBI Taxonomy" id="2014871"/>
    <lineage>
        <taxon>Bacteria</taxon>
        <taxon>Bacillati</taxon>
        <taxon>Chloroflexota</taxon>
        <taxon>Ktedonobacteria</taxon>
        <taxon>Ktedonobacterales</taxon>
        <taxon>Dictyobacteraceae</taxon>
        <taxon>Tengunoibacter</taxon>
    </lineage>
</organism>
<keyword evidence="2" id="KW-0813">Transport</keyword>
<dbReference type="Proteomes" id="UP000287352">
    <property type="component" value="Unassembled WGS sequence"/>
</dbReference>
<evidence type="ECO:0000256" key="5">
    <source>
        <dbReference type="ARBA" id="ARBA00022989"/>
    </source>
</evidence>
<evidence type="ECO:0000256" key="4">
    <source>
        <dbReference type="ARBA" id="ARBA00022692"/>
    </source>
</evidence>
<dbReference type="Pfam" id="PF05977">
    <property type="entry name" value="MFS_3"/>
    <property type="match status" value="1"/>
</dbReference>
<keyword evidence="5 7" id="KW-1133">Transmembrane helix</keyword>
<proteinExistence type="predicted"/>
<dbReference type="InterPro" id="IPR020846">
    <property type="entry name" value="MFS_dom"/>
</dbReference>
<evidence type="ECO:0000313" key="9">
    <source>
        <dbReference type="EMBL" id="GCE12942.1"/>
    </source>
</evidence>
<feature type="transmembrane region" description="Helical" evidence="7">
    <location>
        <begin position="280"/>
        <end position="301"/>
    </location>
</feature>
<feature type="transmembrane region" description="Helical" evidence="7">
    <location>
        <begin position="93"/>
        <end position="115"/>
    </location>
</feature>
<dbReference type="InterPro" id="IPR010290">
    <property type="entry name" value="TM_effector"/>
</dbReference>
<dbReference type="SUPFAM" id="SSF103473">
    <property type="entry name" value="MFS general substrate transporter"/>
    <property type="match status" value="1"/>
</dbReference>
<comment type="subcellular location">
    <subcellularLocation>
        <location evidence="1">Cell membrane</location>
        <topology evidence="1">Multi-pass membrane protein</topology>
    </subcellularLocation>
</comment>
<dbReference type="InterPro" id="IPR036259">
    <property type="entry name" value="MFS_trans_sf"/>
</dbReference>
<dbReference type="OrthoDB" id="9775268at2"/>
<feature type="transmembrane region" description="Helical" evidence="7">
    <location>
        <begin position="332"/>
        <end position="358"/>
    </location>
</feature>
<evidence type="ECO:0000256" key="1">
    <source>
        <dbReference type="ARBA" id="ARBA00004651"/>
    </source>
</evidence>
<name>A0A402A1L0_9CHLR</name>
<feature type="transmembrane region" description="Helical" evidence="7">
    <location>
        <begin position="59"/>
        <end position="81"/>
    </location>
</feature>
<comment type="caution">
    <text evidence="9">The sequence shown here is derived from an EMBL/GenBank/DDBJ whole genome shotgun (WGS) entry which is preliminary data.</text>
</comment>
<reference evidence="10" key="1">
    <citation type="submission" date="2018-12" db="EMBL/GenBank/DDBJ databases">
        <title>Tengunoibacter tsumagoiensis gen. nov., sp. nov., Dictyobacter kobayashii sp. nov., D. alpinus sp. nov., and D. joshuensis sp. nov. and description of Dictyobacteraceae fam. nov. within the order Ktedonobacterales isolated from Tengu-no-mugimeshi.</title>
        <authorList>
            <person name="Wang C.M."/>
            <person name="Zheng Y."/>
            <person name="Sakai Y."/>
            <person name="Toyoda A."/>
            <person name="Minakuchi Y."/>
            <person name="Abe K."/>
            <person name="Yokota A."/>
            <person name="Yabe S."/>
        </authorList>
    </citation>
    <scope>NUCLEOTIDE SEQUENCE [LARGE SCALE GENOMIC DNA]</scope>
    <source>
        <strain evidence="10">Uno3</strain>
    </source>
</reference>
<sequence>MDSSPLHAESPKKAWLINRNYAFLWSGQAISNLGDMVFDTTLVLWVSTKIAAHQSWAPLAISGVMLSAALPTLLIGPLAGVFTDRWDKRRTMLLMDFSRALFVLLLFVAALPLPLHISPSATLTMIYAMVALNATCSQFFAPARTTLIRDTVEAKDQARAGGLAQVSQNLAIIIGPPLAAPLLFVVGVEWALLINALSFVVSFFAILMVRSHKIVEPEGQKDHGQLSFWSELRAGLTFFGHSQILMTLLICITIVTLGTGMMNVLDVFFVTRNLHVDSSLYGLIGMGFGAGSILGAVISTFFTQRLEVVRTFWGCLVMAGLLIFAYSRMTSFIPALMIFTIVGIPIAALNTAFFPLLLHATPREMLGRVLSVINPTQTLAALVSTLLAGFLASQFSFHTSVLGSNFGTIDTIFSGGALMIILGGVYALVTLSHIRLDE</sequence>
<dbReference type="GO" id="GO:0022857">
    <property type="term" value="F:transmembrane transporter activity"/>
    <property type="evidence" value="ECO:0007669"/>
    <property type="project" value="InterPro"/>
</dbReference>
<evidence type="ECO:0000313" key="10">
    <source>
        <dbReference type="Proteomes" id="UP000287352"/>
    </source>
</evidence>